<keyword evidence="4" id="KW-1185">Reference proteome</keyword>
<dbReference type="GO" id="GO:0016758">
    <property type="term" value="F:hexosyltransferase activity"/>
    <property type="evidence" value="ECO:0007669"/>
    <property type="project" value="TreeGrafter"/>
</dbReference>
<evidence type="ECO:0000313" key="4">
    <source>
        <dbReference type="Proteomes" id="UP000321172"/>
    </source>
</evidence>
<dbReference type="InterPro" id="IPR001296">
    <property type="entry name" value="Glyco_trans_1"/>
</dbReference>
<organism evidence="3 4">
    <name type="scientific">Novosphingobium ginsenosidimutans</name>
    <dbReference type="NCBI Taxonomy" id="1176536"/>
    <lineage>
        <taxon>Bacteria</taxon>
        <taxon>Pseudomonadati</taxon>
        <taxon>Pseudomonadota</taxon>
        <taxon>Alphaproteobacteria</taxon>
        <taxon>Sphingomonadales</taxon>
        <taxon>Sphingomonadaceae</taxon>
        <taxon>Novosphingobium</taxon>
    </lineage>
</organism>
<evidence type="ECO:0000259" key="2">
    <source>
        <dbReference type="Pfam" id="PF13579"/>
    </source>
</evidence>
<feature type="domain" description="Glycosyltransferase subfamily 4-like N-terminal" evidence="2">
    <location>
        <begin position="19"/>
        <end position="206"/>
    </location>
</feature>
<gene>
    <name evidence="3" type="primary">wcaI</name>
    <name evidence="3" type="ORF">FRF71_07170</name>
</gene>
<dbReference type="EMBL" id="CP042345">
    <property type="protein sequence ID" value="QEA15933.1"/>
    <property type="molecule type" value="Genomic_DNA"/>
</dbReference>
<dbReference type="PANTHER" id="PTHR45947:SF3">
    <property type="entry name" value="SULFOQUINOVOSYL TRANSFERASE SQD2"/>
    <property type="match status" value="1"/>
</dbReference>
<dbReference type="RefSeq" id="WP_147089965.1">
    <property type="nucleotide sequence ID" value="NZ_BAABJD010000001.1"/>
</dbReference>
<name>A0A5B8S3Q5_9SPHN</name>
<dbReference type="KEGG" id="ngf:FRF71_07170"/>
<dbReference type="SUPFAM" id="SSF53756">
    <property type="entry name" value="UDP-Glycosyltransferase/glycogen phosphorylase"/>
    <property type="match status" value="1"/>
</dbReference>
<dbReference type="Pfam" id="PF00534">
    <property type="entry name" value="Glycos_transf_1"/>
    <property type="match status" value="1"/>
</dbReference>
<dbReference type="InterPro" id="IPR050194">
    <property type="entry name" value="Glycosyltransferase_grp1"/>
</dbReference>
<feature type="domain" description="Glycosyl transferase family 1" evidence="1">
    <location>
        <begin position="227"/>
        <end position="383"/>
    </location>
</feature>
<dbReference type="CDD" id="cd03794">
    <property type="entry name" value="GT4_WbuB-like"/>
    <property type="match status" value="1"/>
</dbReference>
<sequence length="416" mass="44524">MGPPSLLVIGLNYAPEPVGIGPYTAGLCESLVASGHRVTAIVGKPYYPQWQADPAYAGGWLEAEENGVRLVRCPHYVPQDPVGIRRFAHLISFAITALIPAARIALRDRPQVVLCVAPALLSALAAILAACLCGARLWIHVQDFEVEAAFATGLMRPNTSKARFALWAEGWVLRQADRVSTISPQMVAKLGEKGVAPRRQMELRNWANASFAPDPAGATGLRAQWSLDNRIVALYSGNIARKQGIEILIDAARLLQHRHDIVFVICGEGPNRQPLEQRAAGLTNVQFHDLQPAKRMGAMLTLADLHLLPQIAGAADLVLPSKLTNMLASGKPVVATTEPGTGLYSEVEGRGICVPAGDAVALAAAVTALADDPARRTVLGQAALVRAAERWQQDAILARAATALRDLVRQPPGRQD</sequence>
<evidence type="ECO:0000313" key="3">
    <source>
        <dbReference type="EMBL" id="QEA15933.1"/>
    </source>
</evidence>
<dbReference type="Pfam" id="PF13579">
    <property type="entry name" value="Glyco_trans_4_4"/>
    <property type="match status" value="1"/>
</dbReference>
<dbReference type="Proteomes" id="UP000321172">
    <property type="component" value="Chromosome"/>
</dbReference>
<dbReference type="NCBIfam" id="NF007640">
    <property type="entry name" value="PRK10307.1"/>
    <property type="match status" value="1"/>
</dbReference>
<proteinExistence type="predicted"/>
<reference evidence="3 4" key="1">
    <citation type="journal article" date="2013" name="J. Microbiol. Biotechnol.">
        <title>Novosphingobium ginsenosidimutans sp. nov., with the ability to convert ginsenoside.</title>
        <authorList>
            <person name="Kim J.K."/>
            <person name="He D."/>
            <person name="Liu Q.M."/>
            <person name="Park H.Y."/>
            <person name="Jung M.S."/>
            <person name="Yoon M.H."/>
            <person name="Kim S.C."/>
            <person name="Im W.T."/>
        </authorList>
    </citation>
    <scope>NUCLEOTIDE SEQUENCE [LARGE SCALE GENOMIC DNA]</scope>
    <source>
        <strain evidence="3 4">FW-6</strain>
    </source>
</reference>
<keyword evidence="3" id="KW-0808">Transferase</keyword>
<accession>A0A5B8S3Q5</accession>
<dbReference type="OrthoDB" id="9787293at2"/>
<dbReference type="PANTHER" id="PTHR45947">
    <property type="entry name" value="SULFOQUINOVOSYL TRANSFERASE SQD2"/>
    <property type="match status" value="1"/>
</dbReference>
<dbReference type="InterPro" id="IPR028098">
    <property type="entry name" value="Glyco_trans_4-like_N"/>
</dbReference>
<protein>
    <submittedName>
        <fullName evidence="3">Colanic acid biosynthesis glycosyltransferase WcaI</fullName>
    </submittedName>
</protein>
<dbReference type="AlphaFoldDB" id="A0A5B8S3Q5"/>
<dbReference type="Gene3D" id="3.40.50.2000">
    <property type="entry name" value="Glycogen Phosphorylase B"/>
    <property type="match status" value="2"/>
</dbReference>
<evidence type="ECO:0000259" key="1">
    <source>
        <dbReference type="Pfam" id="PF00534"/>
    </source>
</evidence>